<dbReference type="SUPFAM" id="SSF56112">
    <property type="entry name" value="Protein kinase-like (PK-like)"/>
    <property type="match status" value="1"/>
</dbReference>
<evidence type="ECO:0000256" key="1">
    <source>
        <dbReference type="ARBA" id="ARBA00012513"/>
    </source>
</evidence>
<dbReference type="AlphaFoldDB" id="A0AAV9CPD5"/>
<keyword evidence="4" id="KW-0547">Nucleotide-binding</keyword>
<evidence type="ECO:0000256" key="8">
    <source>
        <dbReference type="ARBA" id="ARBA00048679"/>
    </source>
</evidence>
<comment type="catalytic activity">
    <reaction evidence="7">
        <text>L-threonyl-[protein] + ATP = O-phospho-L-threonyl-[protein] + ADP + H(+)</text>
        <dbReference type="Rhea" id="RHEA:46608"/>
        <dbReference type="Rhea" id="RHEA-COMP:11060"/>
        <dbReference type="Rhea" id="RHEA-COMP:11605"/>
        <dbReference type="ChEBI" id="CHEBI:15378"/>
        <dbReference type="ChEBI" id="CHEBI:30013"/>
        <dbReference type="ChEBI" id="CHEBI:30616"/>
        <dbReference type="ChEBI" id="CHEBI:61977"/>
        <dbReference type="ChEBI" id="CHEBI:456216"/>
        <dbReference type="EC" id="2.7.11.1"/>
    </reaction>
</comment>
<dbReference type="GO" id="GO:0004674">
    <property type="term" value="F:protein serine/threonine kinase activity"/>
    <property type="evidence" value="ECO:0007669"/>
    <property type="project" value="UniProtKB-KW"/>
</dbReference>
<evidence type="ECO:0000256" key="5">
    <source>
        <dbReference type="ARBA" id="ARBA00022777"/>
    </source>
</evidence>
<feature type="region of interest" description="Disordered" evidence="9">
    <location>
        <begin position="126"/>
        <end position="166"/>
    </location>
</feature>
<dbReference type="EC" id="2.7.11.1" evidence="1"/>
<evidence type="ECO:0000256" key="6">
    <source>
        <dbReference type="ARBA" id="ARBA00022840"/>
    </source>
</evidence>
<feature type="domain" description="Protein kinase" evidence="10">
    <location>
        <begin position="162"/>
        <end position="465"/>
    </location>
</feature>
<dbReference type="PANTHER" id="PTHR47989">
    <property type="entry name" value="OS01G0750732 PROTEIN"/>
    <property type="match status" value="1"/>
</dbReference>
<reference evidence="11" key="1">
    <citation type="journal article" date="2023" name="Nat. Commun.">
        <title>Diploid and tetraploid genomes of Acorus and the evolution of monocots.</title>
        <authorList>
            <person name="Ma L."/>
            <person name="Liu K.W."/>
            <person name="Li Z."/>
            <person name="Hsiao Y.Y."/>
            <person name="Qi Y."/>
            <person name="Fu T."/>
            <person name="Tang G.D."/>
            <person name="Zhang D."/>
            <person name="Sun W.H."/>
            <person name="Liu D.K."/>
            <person name="Li Y."/>
            <person name="Chen G.Z."/>
            <person name="Liu X.D."/>
            <person name="Liao X.Y."/>
            <person name="Jiang Y.T."/>
            <person name="Yu X."/>
            <person name="Hao Y."/>
            <person name="Huang J."/>
            <person name="Zhao X.W."/>
            <person name="Ke S."/>
            <person name="Chen Y.Y."/>
            <person name="Wu W.L."/>
            <person name="Hsu J.L."/>
            <person name="Lin Y.F."/>
            <person name="Huang M.D."/>
            <person name="Li C.Y."/>
            <person name="Huang L."/>
            <person name="Wang Z.W."/>
            <person name="Zhao X."/>
            <person name="Zhong W.Y."/>
            <person name="Peng D.H."/>
            <person name="Ahmad S."/>
            <person name="Lan S."/>
            <person name="Zhang J.S."/>
            <person name="Tsai W.C."/>
            <person name="Van de Peer Y."/>
            <person name="Liu Z.J."/>
        </authorList>
    </citation>
    <scope>NUCLEOTIDE SEQUENCE</scope>
    <source>
        <strain evidence="11">CP</strain>
    </source>
</reference>
<proteinExistence type="predicted"/>
<dbReference type="Gene3D" id="1.10.510.10">
    <property type="entry name" value="Transferase(Phosphotransferase) domain 1"/>
    <property type="match status" value="1"/>
</dbReference>
<dbReference type="EMBL" id="JAUJYO010000018">
    <property type="protein sequence ID" value="KAK1290459.1"/>
    <property type="molecule type" value="Genomic_DNA"/>
</dbReference>
<dbReference type="InterPro" id="IPR000719">
    <property type="entry name" value="Prot_kinase_dom"/>
</dbReference>
<organism evidence="11 12">
    <name type="scientific">Acorus calamus</name>
    <name type="common">Sweet flag</name>
    <dbReference type="NCBI Taxonomy" id="4465"/>
    <lineage>
        <taxon>Eukaryota</taxon>
        <taxon>Viridiplantae</taxon>
        <taxon>Streptophyta</taxon>
        <taxon>Embryophyta</taxon>
        <taxon>Tracheophyta</taxon>
        <taxon>Spermatophyta</taxon>
        <taxon>Magnoliopsida</taxon>
        <taxon>Liliopsida</taxon>
        <taxon>Acoraceae</taxon>
        <taxon>Acorus</taxon>
    </lineage>
</organism>
<evidence type="ECO:0000256" key="4">
    <source>
        <dbReference type="ARBA" id="ARBA00022741"/>
    </source>
</evidence>
<name>A0AAV9CPD5_ACOCL</name>
<dbReference type="FunFam" id="1.10.510.10:FF:001023">
    <property type="entry name" value="Os07g0541700 protein"/>
    <property type="match status" value="1"/>
</dbReference>
<reference evidence="11" key="2">
    <citation type="submission" date="2023-06" db="EMBL/GenBank/DDBJ databases">
        <authorList>
            <person name="Ma L."/>
            <person name="Liu K.-W."/>
            <person name="Li Z."/>
            <person name="Hsiao Y.-Y."/>
            <person name="Qi Y."/>
            <person name="Fu T."/>
            <person name="Tang G."/>
            <person name="Zhang D."/>
            <person name="Sun W.-H."/>
            <person name="Liu D.-K."/>
            <person name="Li Y."/>
            <person name="Chen G.-Z."/>
            <person name="Liu X.-D."/>
            <person name="Liao X.-Y."/>
            <person name="Jiang Y.-T."/>
            <person name="Yu X."/>
            <person name="Hao Y."/>
            <person name="Huang J."/>
            <person name="Zhao X.-W."/>
            <person name="Ke S."/>
            <person name="Chen Y.-Y."/>
            <person name="Wu W.-L."/>
            <person name="Hsu J.-L."/>
            <person name="Lin Y.-F."/>
            <person name="Huang M.-D."/>
            <person name="Li C.-Y."/>
            <person name="Huang L."/>
            <person name="Wang Z.-W."/>
            <person name="Zhao X."/>
            <person name="Zhong W.-Y."/>
            <person name="Peng D.-H."/>
            <person name="Ahmad S."/>
            <person name="Lan S."/>
            <person name="Zhang J.-S."/>
            <person name="Tsai W.-C."/>
            <person name="Van De Peer Y."/>
            <person name="Liu Z.-J."/>
        </authorList>
    </citation>
    <scope>NUCLEOTIDE SEQUENCE</scope>
    <source>
        <strain evidence="11">CP</strain>
        <tissue evidence="11">Leaves</tissue>
    </source>
</reference>
<dbReference type="PANTHER" id="PTHR47989:SF47">
    <property type="entry name" value="SERINE_THREONINE-PROTEIN KINASE PBL28-RELATED"/>
    <property type="match status" value="1"/>
</dbReference>
<dbReference type="PROSITE" id="PS50011">
    <property type="entry name" value="PROTEIN_KINASE_DOM"/>
    <property type="match status" value="1"/>
</dbReference>
<sequence length="465" mass="51880">MTIPNVDEPNVEEGIPDLNELVSKAVIPNIDTTEQFIISLTQSHRGIDAISDGHRSINVIFERGTNRNVPPIGAYKWSLISGAQVAALYIFRDTNFFRITDRLISDSKVRGFFAGHPNPVFTTLEEKDRRQPSRTHQKKWIVPPGSGNHKPMEDWQSKDQSPSPKRRIGSMVFTLKEMRDATCSFSEISFGILKVVAIKKMEIPQSRKADGECEFRVEVDILSRLDHPNLVSLIGYCADGTHRFLVYEFMDNGNLQDHLNGIVEEKMDWHSRLKVALGAAKGLAYLHSTSGVGIPIVHREFKSTNILLSKDFEAKISDFGLAKLMPDGQEDYATSRILGTFGYFDPEYTSTIPNVVEPNVEEGIPDLNELVPKEVIPNIDTTEQFIISLGPTDPMGVVGQLGDGFGRSRRVIWDFCVLSRDGPCGSRQARLGRLPEEPSVFKVTVPVGTVEFTLDGPYVIHRAGQ</sequence>
<dbReference type="GO" id="GO:0005524">
    <property type="term" value="F:ATP binding"/>
    <property type="evidence" value="ECO:0007669"/>
    <property type="project" value="UniProtKB-KW"/>
</dbReference>
<evidence type="ECO:0000313" key="12">
    <source>
        <dbReference type="Proteomes" id="UP001180020"/>
    </source>
</evidence>
<keyword evidence="12" id="KW-1185">Reference proteome</keyword>
<evidence type="ECO:0000256" key="7">
    <source>
        <dbReference type="ARBA" id="ARBA00047899"/>
    </source>
</evidence>
<dbReference type="Proteomes" id="UP001180020">
    <property type="component" value="Unassembled WGS sequence"/>
</dbReference>
<evidence type="ECO:0000313" key="11">
    <source>
        <dbReference type="EMBL" id="KAK1290459.1"/>
    </source>
</evidence>
<protein>
    <recommendedName>
        <fullName evidence="1">non-specific serine/threonine protein kinase</fullName>
        <ecNumber evidence="1">2.7.11.1</ecNumber>
    </recommendedName>
</protein>
<comment type="caution">
    <text evidence="11">The sequence shown here is derived from an EMBL/GenBank/DDBJ whole genome shotgun (WGS) entry which is preliminary data.</text>
</comment>
<evidence type="ECO:0000256" key="3">
    <source>
        <dbReference type="ARBA" id="ARBA00022679"/>
    </source>
</evidence>
<keyword evidence="2" id="KW-0723">Serine/threonine-protein kinase</keyword>
<accession>A0AAV9CPD5</accession>
<comment type="catalytic activity">
    <reaction evidence="8">
        <text>L-seryl-[protein] + ATP = O-phospho-L-seryl-[protein] + ADP + H(+)</text>
        <dbReference type="Rhea" id="RHEA:17989"/>
        <dbReference type="Rhea" id="RHEA-COMP:9863"/>
        <dbReference type="Rhea" id="RHEA-COMP:11604"/>
        <dbReference type="ChEBI" id="CHEBI:15378"/>
        <dbReference type="ChEBI" id="CHEBI:29999"/>
        <dbReference type="ChEBI" id="CHEBI:30616"/>
        <dbReference type="ChEBI" id="CHEBI:83421"/>
        <dbReference type="ChEBI" id="CHEBI:456216"/>
        <dbReference type="EC" id="2.7.11.1"/>
    </reaction>
</comment>
<gene>
    <name evidence="11" type="primary">PBS1</name>
    <name evidence="11" type="ORF">QJS10_CPB18g00792</name>
</gene>
<dbReference type="InterPro" id="IPR011009">
    <property type="entry name" value="Kinase-like_dom_sf"/>
</dbReference>
<evidence type="ECO:0000259" key="10">
    <source>
        <dbReference type="PROSITE" id="PS50011"/>
    </source>
</evidence>
<evidence type="ECO:0000256" key="9">
    <source>
        <dbReference type="SAM" id="MobiDB-lite"/>
    </source>
</evidence>
<keyword evidence="3" id="KW-0808">Transferase</keyword>
<evidence type="ECO:0000256" key="2">
    <source>
        <dbReference type="ARBA" id="ARBA00022527"/>
    </source>
</evidence>
<dbReference type="Pfam" id="PF00069">
    <property type="entry name" value="Pkinase"/>
    <property type="match status" value="1"/>
</dbReference>
<keyword evidence="6" id="KW-0067">ATP-binding</keyword>
<keyword evidence="5 11" id="KW-0418">Kinase</keyword>